<feature type="transmembrane region" description="Helical" evidence="6">
    <location>
        <begin position="405"/>
        <end position="430"/>
    </location>
</feature>
<dbReference type="AlphaFoldDB" id="A0A3D2X7Y5"/>
<feature type="transmembrane region" description="Helical" evidence="6">
    <location>
        <begin position="53"/>
        <end position="73"/>
    </location>
</feature>
<evidence type="ECO:0000256" key="5">
    <source>
        <dbReference type="ARBA" id="ARBA00023136"/>
    </source>
</evidence>
<feature type="transmembrane region" description="Helical" evidence="6">
    <location>
        <begin position="378"/>
        <end position="399"/>
    </location>
</feature>
<dbReference type="PANTHER" id="PTHR30250:SF26">
    <property type="entry name" value="PSMA PROTEIN"/>
    <property type="match status" value="1"/>
</dbReference>
<name>A0A3D2X7Y5_9FIRM</name>
<evidence type="ECO:0000256" key="2">
    <source>
        <dbReference type="ARBA" id="ARBA00022475"/>
    </source>
</evidence>
<feature type="transmembrane region" description="Helical" evidence="6">
    <location>
        <begin position="247"/>
        <end position="267"/>
    </location>
</feature>
<keyword evidence="3 6" id="KW-0812">Transmembrane</keyword>
<dbReference type="InterPro" id="IPR050833">
    <property type="entry name" value="Poly_Biosynth_Transport"/>
</dbReference>
<evidence type="ECO:0000313" key="8">
    <source>
        <dbReference type="Proteomes" id="UP000262969"/>
    </source>
</evidence>
<keyword evidence="5 6" id="KW-0472">Membrane</keyword>
<dbReference type="Proteomes" id="UP000262969">
    <property type="component" value="Unassembled WGS sequence"/>
</dbReference>
<feature type="transmembrane region" description="Helical" evidence="6">
    <location>
        <begin position="128"/>
        <end position="150"/>
    </location>
</feature>
<gene>
    <name evidence="7" type="ORF">DHW61_12775</name>
</gene>
<feature type="transmembrane region" description="Helical" evidence="6">
    <location>
        <begin position="185"/>
        <end position="204"/>
    </location>
</feature>
<dbReference type="GO" id="GO:0005886">
    <property type="term" value="C:plasma membrane"/>
    <property type="evidence" value="ECO:0007669"/>
    <property type="project" value="UniProtKB-SubCell"/>
</dbReference>
<evidence type="ECO:0000256" key="4">
    <source>
        <dbReference type="ARBA" id="ARBA00022989"/>
    </source>
</evidence>
<feature type="transmembrane region" description="Helical" evidence="6">
    <location>
        <begin position="442"/>
        <end position="463"/>
    </location>
</feature>
<evidence type="ECO:0000313" key="7">
    <source>
        <dbReference type="EMBL" id="HCL03260.1"/>
    </source>
</evidence>
<protein>
    <recommendedName>
        <fullName evidence="9">Polysaccharide biosynthesis protein</fullName>
    </recommendedName>
</protein>
<reference evidence="7 8" key="1">
    <citation type="journal article" date="2018" name="Nat. Biotechnol.">
        <title>A standardized bacterial taxonomy based on genome phylogeny substantially revises the tree of life.</title>
        <authorList>
            <person name="Parks D.H."/>
            <person name="Chuvochina M."/>
            <person name="Waite D.W."/>
            <person name="Rinke C."/>
            <person name="Skarshewski A."/>
            <person name="Chaumeil P.A."/>
            <person name="Hugenholtz P."/>
        </authorList>
    </citation>
    <scope>NUCLEOTIDE SEQUENCE [LARGE SCALE GENOMIC DNA]</scope>
    <source>
        <strain evidence="7">UBA11728</strain>
    </source>
</reference>
<comment type="caution">
    <text evidence="7">The sequence shown here is derived from an EMBL/GenBank/DDBJ whole genome shotgun (WGS) entry which is preliminary data.</text>
</comment>
<evidence type="ECO:0008006" key="9">
    <source>
        <dbReference type="Google" id="ProtNLM"/>
    </source>
</evidence>
<dbReference type="InterPro" id="IPR002797">
    <property type="entry name" value="Polysacc_synth"/>
</dbReference>
<accession>A0A3D2X7Y5</accession>
<evidence type="ECO:0000256" key="3">
    <source>
        <dbReference type="ARBA" id="ARBA00022692"/>
    </source>
</evidence>
<sequence length="512" mass="57224">MFNKKRLAINMIAQIIAFTVNLGISFFLVPFIVKYIGSEAYGFVNLSNDFVTYAQVITVALNSMAGRFITVSLHQGKYNDVNKYFTSTIIANIILASFLIIPAILLLINLKNVVNIPTAIISDVTILMAFIFLNLLISIIGSVFGATTFACNRLDLDSLRKIESYIIKVVILVIAFSFFKPSVWYIGLATLICTIYMTGINIHYTKKLLPNVVINKRYFDASYIKTLLLSGIWNSFNSMSSIMSTGLNLLIANLFIGATAMGRLSIAKIIPNLVLGVFAMIASVFAPQLTISYAKGKYQDLKEQVFFTMKMLGMFSCIPLAILYAYGGEFYSLWMPTENARLLQALSIIICIDQVFVLPLEGLWNVFTATNKVKIPSLYLFFNSILTIGIVLISLQYTLDTNAQLFIIAGTSTLFSIIRGLTFLPMYGAYCLKLRVNAFYPLIGKNILSLAIATLISLVIKHYMPINSWFMLFVDASFTAIVSLLINTLLILGRKEREKLFVKITNKMVIKK</sequence>
<feature type="transmembrane region" description="Helical" evidence="6">
    <location>
        <begin position="469"/>
        <end position="493"/>
    </location>
</feature>
<feature type="transmembrane region" description="Helical" evidence="6">
    <location>
        <begin position="305"/>
        <end position="326"/>
    </location>
</feature>
<keyword evidence="4 6" id="KW-1133">Transmembrane helix</keyword>
<feature type="transmembrane region" description="Helical" evidence="6">
    <location>
        <begin position="273"/>
        <end position="293"/>
    </location>
</feature>
<feature type="transmembrane region" description="Helical" evidence="6">
    <location>
        <begin position="85"/>
        <end position="108"/>
    </location>
</feature>
<organism evidence="7 8">
    <name type="scientific">Lachnoclostridium phytofermentans</name>
    <dbReference type="NCBI Taxonomy" id="66219"/>
    <lineage>
        <taxon>Bacteria</taxon>
        <taxon>Bacillati</taxon>
        <taxon>Bacillota</taxon>
        <taxon>Clostridia</taxon>
        <taxon>Lachnospirales</taxon>
        <taxon>Lachnospiraceae</taxon>
    </lineage>
</organism>
<evidence type="ECO:0000256" key="6">
    <source>
        <dbReference type="SAM" id="Phobius"/>
    </source>
</evidence>
<dbReference type="EMBL" id="DPVV01000430">
    <property type="protein sequence ID" value="HCL03260.1"/>
    <property type="molecule type" value="Genomic_DNA"/>
</dbReference>
<keyword evidence="2" id="KW-1003">Cell membrane</keyword>
<feature type="transmembrane region" description="Helical" evidence="6">
    <location>
        <begin position="12"/>
        <end position="33"/>
    </location>
</feature>
<dbReference type="Pfam" id="PF01943">
    <property type="entry name" value="Polysacc_synt"/>
    <property type="match status" value="1"/>
</dbReference>
<feature type="transmembrane region" description="Helical" evidence="6">
    <location>
        <begin position="162"/>
        <end position="179"/>
    </location>
</feature>
<evidence type="ECO:0000256" key="1">
    <source>
        <dbReference type="ARBA" id="ARBA00004651"/>
    </source>
</evidence>
<proteinExistence type="predicted"/>
<dbReference type="PANTHER" id="PTHR30250">
    <property type="entry name" value="PST FAMILY PREDICTED COLANIC ACID TRANSPORTER"/>
    <property type="match status" value="1"/>
</dbReference>
<feature type="transmembrane region" description="Helical" evidence="6">
    <location>
        <begin position="346"/>
        <end position="366"/>
    </location>
</feature>
<comment type="subcellular location">
    <subcellularLocation>
        <location evidence="1">Cell membrane</location>
        <topology evidence="1">Multi-pass membrane protein</topology>
    </subcellularLocation>
</comment>